<evidence type="ECO:0000313" key="2">
    <source>
        <dbReference type="Proteomes" id="UP000763447"/>
    </source>
</evidence>
<dbReference type="Proteomes" id="UP000763447">
    <property type="component" value="Unassembled WGS sequence"/>
</dbReference>
<name>A0ABX1KV22_9LACO</name>
<keyword evidence="2" id="KW-1185">Reference proteome</keyword>
<protein>
    <submittedName>
        <fullName evidence="1">Uncharacterized protein</fullName>
    </submittedName>
</protein>
<proteinExistence type="predicted"/>
<evidence type="ECO:0000313" key="1">
    <source>
        <dbReference type="EMBL" id="NLR17479.1"/>
    </source>
</evidence>
<organism evidence="1 2">
    <name type="scientific">Secundilactobacillus angelensis</name>
    <dbReference type="NCBI Taxonomy" id="2722706"/>
    <lineage>
        <taxon>Bacteria</taxon>
        <taxon>Bacillati</taxon>
        <taxon>Bacillota</taxon>
        <taxon>Bacilli</taxon>
        <taxon>Lactobacillales</taxon>
        <taxon>Lactobacillaceae</taxon>
        <taxon>Secundilactobacillus</taxon>
    </lineage>
</organism>
<reference evidence="1 2" key="1">
    <citation type="submission" date="2020-04" db="EMBL/GenBank/DDBJ databases">
        <title>A novel species of genus Lactobacillus that was isolated from fermented food Zha-chili.</title>
        <authorList>
            <person name="Zhang Z."/>
        </authorList>
    </citation>
    <scope>NUCLEOTIDE SEQUENCE [LARGE SCALE GENOMIC DNA]</scope>
    <source>
        <strain evidence="2">HBUAS51383</strain>
    </source>
</reference>
<comment type="caution">
    <text evidence="1">The sequence shown here is derived from an EMBL/GenBank/DDBJ whole genome shotgun (WGS) entry which is preliminary data.</text>
</comment>
<dbReference type="RefSeq" id="WP_168924112.1">
    <property type="nucleotide sequence ID" value="NZ_JAAXLJ010000002.1"/>
</dbReference>
<dbReference type="EMBL" id="JAAXLJ010000002">
    <property type="protein sequence ID" value="NLR17479.1"/>
    <property type="molecule type" value="Genomic_DNA"/>
</dbReference>
<sequence>MHYMDLTPECRAKVEEQGYLVPEKLELADVVVSNEDLIFVPDWHHVVALINKIETQDIHNTIVIYDNQRIIKARTTTCQMMKRLRETFAVDFYNDIRRTAGRALGIKKSVPFICQDFWLMPMNQRISENRSWFRWHHRRDFWYHFDNVSRVVVANQMVLEWQLSEFAIRHRQKRCKQIASYFRQKLILMCPILDDKEFRLSPADLKKAIVEEDRLKRAQVLQKVGFLEFHEQVDKELNKQQYDQIPETEF</sequence>
<gene>
    <name evidence="1" type="ORF">HC026_00950</name>
</gene>
<accession>A0ABX1KV22</accession>